<dbReference type="AlphaFoldDB" id="A0A1H2XT40"/>
<organism evidence="1 2">
    <name type="scientific">Roseicitreum antarcticum</name>
    <dbReference type="NCBI Taxonomy" id="564137"/>
    <lineage>
        <taxon>Bacteria</taxon>
        <taxon>Pseudomonadati</taxon>
        <taxon>Pseudomonadota</taxon>
        <taxon>Alphaproteobacteria</taxon>
        <taxon>Rhodobacterales</taxon>
        <taxon>Paracoccaceae</taxon>
        <taxon>Roseicitreum</taxon>
    </lineage>
</organism>
<reference evidence="1 2" key="1">
    <citation type="submission" date="2016-10" db="EMBL/GenBank/DDBJ databases">
        <authorList>
            <person name="de Groot N.N."/>
        </authorList>
    </citation>
    <scope>NUCLEOTIDE SEQUENCE [LARGE SCALE GENOMIC DNA]</scope>
    <source>
        <strain evidence="1 2">CGMCC 1.8894</strain>
    </source>
</reference>
<keyword evidence="2" id="KW-1185">Reference proteome</keyword>
<dbReference type="EMBL" id="FNOM01000004">
    <property type="protein sequence ID" value="SDW96053.1"/>
    <property type="molecule type" value="Genomic_DNA"/>
</dbReference>
<name>A0A1H2XT40_9RHOB</name>
<gene>
    <name evidence="1" type="ORF">SAMN04488238_104305</name>
</gene>
<dbReference type="RefSeq" id="WP_092887947.1">
    <property type="nucleotide sequence ID" value="NZ_CP061498.1"/>
</dbReference>
<dbReference type="Proteomes" id="UP000198539">
    <property type="component" value="Unassembled WGS sequence"/>
</dbReference>
<dbReference type="OrthoDB" id="7856340at2"/>
<evidence type="ECO:0000313" key="1">
    <source>
        <dbReference type="EMBL" id="SDW96053.1"/>
    </source>
</evidence>
<accession>A0A1H2XT40</accession>
<proteinExistence type="predicted"/>
<evidence type="ECO:0000313" key="2">
    <source>
        <dbReference type="Proteomes" id="UP000198539"/>
    </source>
</evidence>
<dbReference type="STRING" id="564137.SAMN04488238_104305"/>
<sequence length="264" mass="28101">MMTESGGNAVEAACAQGACDTEQRHAQRRMRQFFRQFLKQFFGRSFGGARPGLLVVTLLAGCEVAQMVAPSGSDARVSMDVIEDTAQYQIVPASRAFINVPAAPLVFERALGRGAEQLIALPNNTSVAGDNQILVRAQTASTINLARFDLAQVLERFGGAPYPFQRISNAQLETGQDSLGSYVYATERLGTDTICVLAIRRMTVGARPLPRGTDALDVMMRNCVQGSVQAALDPVTARGIAQSGAGGTYAQTPFAGPMSPGLRN</sequence>
<protein>
    <submittedName>
        <fullName evidence="1">Uncharacterized protein</fullName>
    </submittedName>
</protein>